<proteinExistence type="predicted"/>
<evidence type="ECO:0000313" key="1">
    <source>
        <dbReference type="EMBL" id="KAF3841823.1"/>
    </source>
</evidence>
<sequence length="179" mass="19759">MDQALVKHTPIGHYMDALRSDDEIQAEKRSNRGEREGGELVGRRDVARSTKKYIWLWYSLRSLVLALKPSFRLLHQGFLCCSKGRQTRWEGTEEEARLDKQAVAEGRREEGEVLLEATVHPGTTVSARASLSPAAATSTTDCGSLDCCSRGKVTAPILIELQMAKVPKQHGGSAHRMTG</sequence>
<keyword evidence="2" id="KW-1185">Reference proteome</keyword>
<name>A0A7J5XYB6_DISMA</name>
<comment type="caution">
    <text evidence="1">The sequence shown here is derived from an EMBL/GenBank/DDBJ whole genome shotgun (WGS) entry which is preliminary data.</text>
</comment>
<protein>
    <submittedName>
        <fullName evidence="1">Uncharacterized protein</fullName>
    </submittedName>
</protein>
<accession>A0A7J5XYB6</accession>
<evidence type="ECO:0000313" key="2">
    <source>
        <dbReference type="Proteomes" id="UP000518266"/>
    </source>
</evidence>
<dbReference type="Proteomes" id="UP000518266">
    <property type="component" value="Unassembled WGS sequence"/>
</dbReference>
<gene>
    <name evidence="1" type="ORF">F7725_023774</name>
</gene>
<dbReference type="AlphaFoldDB" id="A0A7J5XYB6"/>
<dbReference type="EMBL" id="JAAKFY010000019">
    <property type="protein sequence ID" value="KAF3841823.1"/>
    <property type="molecule type" value="Genomic_DNA"/>
</dbReference>
<reference evidence="1 2" key="1">
    <citation type="submission" date="2020-03" db="EMBL/GenBank/DDBJ databases">
        <title>Dissostichus mawsoni Genome sequencing and assembly.</title>
        <authorList>
            <person name="Park H."/>
        </authorList>
    </citation>
    <scope>NUCLEOTIDE SEQUENCE [LARGE SCALE GENOMIC DNA]</scope>
    <source>
        <strain evidence="1">DM0001</strain>
        <tissue evidence="1">Muscle</tissue>
    </source>
</reference>
<organism evidence="1 2">
    <name type="scientific">Dissostichus mawsoni</name>
    <name type="common">Antarctic cod</name>
    <dbReference type="NCBI Taxonomy" id="36200"/>
    <lineage>
        <taxon>Eukaryota</taxon>
        <taxon>Metazoa</taxon>
        <taxon>Chordata</taxon>
        <taxon>Craniata</taxon>
        <taxon>Vertebrata</taxon>
        <taxon>Euteleostomi</taxon>
        <taxon>Actinopterygii</taxon>
        <taxon>Neopterygii</taxon>
        <taxon>Teleostei</taxon>
        <taxon>Neoteleostei</taxon>
        <taxon>Acanthomorphata</taxon>
        <taxon>Eupercaria</taxon>
        <taxon>Perciformes</taxon>
        <taxon>Notothenioidei</taxon>
        <taxon>Nototheniidae</taxon>
        <taxon>Dissostichus</taxon>
    </lineage>
</organism>